<dbReference type="AlphaFoldDB" id="A0A6L5YK74"/>
<evidence type="ECO:0000256" key="1">
    <source>
        <dbReference type="SAM" id="Phobius"/>
    </source>
</evidence>
<dbReference type="EMBL" id="VUMU01000015">
    <property type="protein sequence ID" value="MST58796.1"/>
    <property type="molecule type" value="Genomic_DNA"/>
</dbReference>
<keyword evidence="3" id="KW-1185">Reference proteome</keyword>
<accession>A0A6L5YK74</accession>
<feature type="transmembrane region" description="Helical" evidence="1">
    <location>
        <begin position="87"/>
        <end position="105"/>
    </location>
</feature>
<organism evidence="2 3">
    <name type="scientific">Waltera intestinalis</name>
    <dbReference type="NCBI Taxonomy" id="2606635"/>
    <lineage>
        <taxon>Bacteria</taxon>
        <taxon>Bacillati</taxon>
        <taxon>Bacillota</taxon>
        <taxon>Clostridia</taxon>
        <taxon>Lachnospirales</taxon>
        <taxon>Lachnospiraceae</taxon>
        <taxon>Waltera</taxon>
    </lineage>
</organism>
<name>A0A6L5YK74_9FIRM</name>
<gene>
    <name evidence="2" type="ORF">FYJ59_11215</name>
</gene>
<keyword evidence="1" id="KW-0472">Membrane</keyword>
<dbReference type="Proteomes" id="UP000476055">
    <property type="component" value="Unassembled WGS sequence"/>
</dbReference>
<sequence length="106" mass="11596">MTKEEILKAAQSSKEDIGEYEKTVVRKSLAYGSAVGVGLCMLMVLLELLIFKKIDFGKPALIFAIAGYADFYEGLKCKITKKKIKGIVELVVAVFGVLLYVGAFLV</sequence>
<dbReference type="RefSeq" id="WP_154497288.1">
    <property type="nucleotide sequence ID" value="NZ_VUMU01000015.1"/>
</dbReference>
<feature type="transmembrane region" description="Helical" evidence="1">
    <location>
        <begin position="29"/>
        <end position="50"/>
    </location>
</feature>
<protein>
    <submittedName>
        <fullName evidence="2">Uncharacterized protein</fullName>
    </submittedName>
</protein>
<dbReference type="InterPro" id="IPR045620">
    <property type="entry name" value="DUF6442"/>
</dbReference>
<keyword evidence="1" id="KW-0812">Transmembrane</keyword>
<keyword evidence="1" id="KW-1133">Transmembrane helix</keyword>
<evidence type="ECO:0000313" key="2">
    <source>
        <dbReference type="EMBL" id="MST58796.1"/>
    </source>
</evidence>
<reference evidence="2 3" key="1">
    <citation type="submission" date="2019-08" db="EMBL/GenBank/DDBJ databases">
        <title>In-depth cultivation of the pig gut microbiome towards novel bacterial diversity and tailored functional studies.</title>
        <authorList>
            <person name="Wylensek D."/>
            <person name="Hitch T.C.A."/>
            <person name="Clavel T."/>
        </authorList>
    </citation>
    <scope>NUCLEOTIDE SEQUENCE [LARGE SCALE GENOMIC DNA]</scope>
    <source>
        <strain evidence="2 3">WCA3-601-WT-6H</strain>
    </source>
</reference>
<proteinExistence type="predicted"/>
<comment type="caution">
    <text evidence="2">The sequence shown here is derived from an EMBL/GenBank/DDBJ whole genome shotgun (WGS) entry which is preliminary data.</text>
</comment>
<dbReference type="Pfam" id="PF20040">
    <property type="entry name" value="DUF6442"/>
    <property type="match status" value="1"/>
</dbReference>
<evidence type="ECO:0000313" key="3">
    <source>
        <dbReference type="Proteomes" id="UP000476055"/>
    </source>
</evidence>